<proteinExistence type="inferred from homology"/>
<dbReference type="SUPFAM" id="SSF54001">
    <property type="entry name" value="Cysteine proteinases"/>
    <property type="match status" value="1"/>
</dbReference>
<evidence type="ECO:0000256" key="1">
    <source>
        <dbReference type="ARBA" id="ARBA00007074"/>
    </source>
</evidence>
<dbReference type="GO" id="GO:0006508">
    <property type="term" value="P:proteolysis"/>
    <property type="evidence" value="ECO:0007669"/>
    <property type="project" value="UniProtKB-KW"/>
</dbReference>
<keyword evidence="4" id="KW-0788">Thiol protease</keyword>
<dbReference type="InterPro" id="IPR038765">
    <property type="entry name" value="Papain-like_cys_pep_sf"/>
</dbReference>
<evidence type="ECO:0000313" key="9">
    <source>
        <dbReference type="Proteomes" id="UP000271587"/>
    </source>
</evidence>
<dbReference type="EC" id="3.4.-.-" evidence="8"/>
<feature type="coiled-coil region" evidence="5">
    <location>
        <begin position="38"/>
        <end position="86"/>
    </location>
</feature>
<feature type="domain" description="NlpC/P60" evidence="7">
    <location>
        <begin position="222"/>
        <end position="336"/>
    </location>
</feature>
<feature type="signal peptide" evidence="6">
    <location>
        <begin position="1"/>
        <end position="28"/>
    </location>
</feature>
<evidence type="ECO:0000259" key="7">
    <source>
        <dbReference type="PROSITE" id="PS51935"/>
    </source>
</evidence>
<accession>A0A3G6J1E8</accession>
<evidence type="ECO:0000256" key="6">
    <source>
        <dbReference type="SAM" id="SignalP"/>
    </source>
</evidence>
<dbReference type="Gene3D" id="6.10.250.3150">
    <property type="match status" value="1"/>
</dbReference>
<dbReference type="AlphaFoldDB" id="A0A3G6J1E8"/>
<dbReference type="EMBL" id="CP033897">
    <property type="protein sequence ID" value="AZA11792.1"/>
    <property type="molecule type" value="Genomic_DNA"/>
</dbReference>
<evidence type="ECO:0000256" key="4">
    <source>
        <dbReference type="ARBA" id="ARBA00022807"/>
    </source>
</evidence>
<dbReference type="PROSITE" id="PS51935">
    <property type="entry name" value="NLPC_P60"/>
    <property type="match status" value="1"/>
</dbReference>
<dbReference type="KEGG" id="cgk:CGERO_07460"/>
<reference evidence="8 9" key="1">
    <citation type="submission" date="2018-11" db="EMBL/GenBank/DDBJ databases">
        <authorList>
            <person name="Kleinhagauer T."/>
            <person name="Glaeser S.P."/>
            <person name="Spergser J."/>
            <person name="Ruckert C."/>
            <person name="Kaempfer P."/>
            <person name="Busse H.-J."/>
        </authorList>
    </citation>
    <scope>NUCLEOTIDE SEQUENCE [LARGE SCALE GENOMIC DNA]</scope>
    <source>
        <strain evidence="8 9">W8</strain>
    </source>
</reference>
<gene>
    <name evidence="8" type="ORF">CGERO_07460</name>
</gene>
<organism evidence="8 9">
    <name type="scientific">Corynebacterium gerontici</name>
    <dbReference type="NCBI Taxonomy" id="2079234"/>
    <lineage>
        <taxon>Bacteria</taxon>
        <taxon>Bacillati</taxon>
        <taxon>Actinomycetota</taxon>
        <taxon>Actinomycetes</taxon>
        <taxon>Mycobacteriales</taxon>
        <taxon>Corynebacteriaceae</taxon>
        <taxon>Corynebacterium</taxon>
    </lineage>
</organism>
<keyword evidence="6" id="KW-0732">Signal</keyword>
<dbReference type="Gene3D" id="3.90.1720.10">
    <property type="entry name" value="endopeptidase domain like (from Nostoc punctiforme)"/>
    <property type="match status" value="1"/>
</dbReference>
<name>A0A3G6J1E8_9CORY</name>
<dbReference type="Proteomes" id="UP000271587">
    <property type="component" value="Chromosome"/>
</dbReference>
<protein>
    <submittedName>
        <fullName evidence="8">Putative endopeptidase</fullName>
        <ecNumber evidence="8">3.4.-.-</ecNumber>
    </submittedName>
</protein>
<dbReference type="InterPro" id="IPR051794">
    <property type="entry name" value="PG_Endopeptidase_C40"/>
</dbReference>
<keyword evidence="5" id="KW-0175">Coiled coil</keyword>
<dbReference type="Pfam" id="PF00877">
    <property type="entry name" value="NLPC_P60"/>
    <property type="match status" value="1"/>
</dbReference>
<keyword evidence="9" id="KW-1185">Reference proteome</keyword>
<dbReference type="PANTHER" id="PTHR47359:SF3">
    <property type="entry name" value="NLP_P60 DOMAIN-CONTAINING PROTEIN-RELATED"/>
    <property type="match status" value="1"/>
</dbReference>
<dbReference type="GO" id="GO:0008234">
    <property type="term" value="F:cysteine-type peptidase activity"/>
    <property type="evidence" value="ECO:0007669"/>
    <property type="project" value="UniProtKB-KW"/>
</dbReference>
<evidence type="ECO:0000256" key="5">
    <source>
        <dbReference type="SAM" id="Coils"/>
    </source>
</evidence>
<evidence type="ECO:0000256" key="3">
    <source>
        <dbReference type="ARBA" id="ARBA00022801"/>
    </source>
</evidence>
<evidence type="ECO:0000256" key="2">
    <source>
        <dbReference type="ARBA" id="ARBA00022670"/>
    </source>
</evidence>
<feature type="chain" id="PRO_5018139672" evidence="6">
    <location>
        <begin position="29"/>
        <end position="336"/>
    </location>
</feature>
<sequence precursor="true">MRLSTSTKLLTLLTASTVYLGMTPTVHADEVDALIAQMDQISHDTNAKNEEVKQLQNELDAGNQKLDDLQRQAQVATDEANAALAQEQGLRSEVNRLAGAKYRGATIDPITNALGADSPQYAIDRAAYMGTLTRNAKQSLQDLHSVTEVAAEKRSEAKRTIAEVSFEQNELKRQQADLKKQQEELEARTQEVLDRVNGLSADQRARWIAKNGPVDVDPVVFSSVASEAVQAALSKLGAPYEWGAAGPDAFDCSGLVVWAYQQQGKQLPRTSQAQMAGGTPVSRGELQPGDVVGYYPGATHVGIYIGDGKLVHASDYGIPVQVVPVDSMPIYGARRY</sequence>
<comment type="similarity">
    <text evidence="1">Belongs to the peptidase C40 family.</text>
</comment>
<keyword evidence="3 8" id="KW-0378">Hydrolase</keyword>
<dbReference type="PANTHER" id="PTHR47359">
    <property type="entry name" value="PEPTIDOGLYCAN DL-ENDOPEPTIDASE CWLO"/>
    <property type="match status" value="1"/>
</dbReference>
<keyword evidence="2" id="KW-0645">Protease</keyword>
<feature type="coiled-coil region" evidence="5">
    <location>
        <begin position="161"/>
        <end position="195"/>
    </location>
</feature>
<dbReference type="InterPro" id="IPR000064">
    <property type="entry name" value="NLP_P60_dom"/>
</dbReference>
<evidence type="ECO:0000313" key="8">
    <source>
        <dbReference type="EMBL" id="AZA11792.1"/>
    </source>
</evidence>